<protein>
    <submittedName>
        <fullName evidence="1">Uncharacterized protein</fullName>
    </submittedName>
</protein>
<name>A0A0F9ANS2_9ZZZZ</name>
<dbReference type="AlphaFoldDB" id="A0A0F9ANS2"/>
<evidence type="ECO:0000313" key="1">
    <source>
        <dbReference type="EMBL" id="KKL11224.1"/>
    </source>
</evidence>
<accession>A0A0F9ANS2</accession>
<gene>
    <name evidence="1" type="ORF">LCGC14_2547960</name>
</gene>
<sequence>MSDLKYEFACSHDPCVCDDALRGPFLIHPHAGEDWQDFRGVIQIMLRDGGLVLDGRLQAIADAWKAYRESGGIRYDPTFEAVASALITAFEGEQP</sequence>
<proteinExistence type="predicted"/>
<organism evidence="1">
    <name type="scientific">marine sediment metagenome</name>
    <dbReference type="NCBI Taxonomy" id="412755"/>
    <lineage>
        <taxon>unclassified sequences</taxon>
        <taxon>metagenomes</taxon>
        <taxon>ecological metagenomes</taxon>
    </lineage>
</organism>
<comment type="caution">
    <text evidence="1">The sequence shown here is derived from an EMBL/GenBank/DDBJ whole genome shotgun (WGS) entry which is preliminary data.</text>
</comment>
<dbReference type="EMBL" id="LAZR01041743">
    <property type="protein sequence ID" value="KKL11224.1"/>
    <property type="molecule type" value="Genomic_DNA"/>
</dbReference>
<reference evidence="1" key="1">
    <citation type="journal article" date="2015" name="Nature">
        <title>Complex archaea that bridge the gap between prokaryotes and eukaryotes.</title>
        <authorList>
            <person name="Spang A."/>
            <person name="Saw J.H."/>
            <person name="Jorgensen S.L."/>
            <person name="Zaremba-Niedzwiedzka K."/>
            <person name="Martijn J."/>
            <person name="Lind A.E."/>
            <person name="van Eijk R."/>
            <person name="Schleper C."/>
            <person name="Guy L."/>
            <person name="Ettema T.J."/>
        </authorList>
    </citation>
    <scope>NUCLEOTIDE SEQUENCE</scope>
</reference>